<gene>
    <name evidence="1" type="ORF">KNN_04897</name>
</gene>
<dbReference type="EMBL" id="AP014864">
    <property type="protein sequence ID" value="BAR85740.1"/>
    <property type="molecule type" value="Genomic_DNA"/>
</dbReference>
<proteinExistence type="predicted"/>
<dbReference type="AlphaFoldDB" id="A0A9W3ZXY3"/>
<reference evidence="1 2" key="1">
    <citation type="submission" date="2015-05" db="EMBL/GenBank/DDBJ databases">
        <title>Whole genome sequence of Bacillus thuringiensis serovar tolworthi Pasteur Institute Standard strain.</title>
        <authorList>
            <person name="Kanda K."/>
            <person name="Nakashima K."/>
            <person name="Nagano Y."/>
        </authorList>
    </citation>
    <scope>NUCLEOTIDE SEQUENCE [LARGE SCALE GENOMIC DNA]</scope>
    <source>
        <strain evidence="1 2">Pasteur Institute Standard strain</strain>
    </source>
</reference>
<accession>A0A9W3ZXY3</accession>
<sequence>MEKYQVEAEVTKTYKVLVEVEIPEDANSDDFQRLVEKKVESMDQEKLDYQDTSHFVLKINDVE</sequence>
<evidence type="ECO:0000313" key="2">
    <source>
        <dbReference type="Proteomes" id="UP000055316"/>
    </source>
</evidence>
<dbReference type="RefSeq" id="WP_060852331.1">
    <property type="nucleotide sequence ID" value="NZ_AP014864.1"/>
</dbReference>
<evidence type="ECO:0000313" key="1">
    <source>
        <dbReference type="EMBL" id="BAR85740.1"/>
    </source>
</evidence>
<name>A0A9W3ZXY3_BACTO</name>
<organism evidence="1 2">
    <name type="scientific">Bacillus thuringiensis subsp. tolworthi</name>
    <dbReference type="NCBI Taxonomy" id="1442"/>
    <lineage>
        <taxon>Bacteria</taxon>
        <taxon>Bacillati</taxon>
        <taxon>Bacillota</taxon>
        <taxon>Bacilli</taxon>
        <taxon>Bacillales</taxon>
        <taxon>Bacillaceae</taxon>
        <taxon>Bacillus</taxon>
        <taxon>Bacillus cereus group</taxon>
    </lineage>
</organism>
<protein>
    <submittedName>
        <fullName evidence="1">Uncharacterized protein</fullName>
    </submittedName>
</protein>
<dbReference type="Proteomes" id="UP000055316">
    <property type="component" value="Chromosome"/>
</dbReference>